<name>A0A8J5FV50_ZINOF</name>
<evidence type="ECO:0000313" key="2">
    <source>
        <dbReference type="EMBL" id="KAG6491375.1"/>
    </source>
</evidence>
<evidence type="ECO:0000259" key="1">
    <source>
        <dbReference type="PROSITE" id="PS51698"/>
    </source>
</evidence>
<dbReference type="PANTHER" id="PTHR23315">
    <property type="entry name" value="U BOX DOMAIN-CONTAINING"/>
    <property type="match status" value="1"/>
</dbReference>
<accession>A0A8J5FV50</accession>
<comment type="caution">
    <text evidence="2">The sequence shown here is derived from an EMBL/GenBank/DDBJ whole genome shotgun (WGS) entry which is preliminary data.</text>
</comment>
<dbReference type="AlphaFoldDB" id="A0A8J5FV50"/>
<dbReference type="PROSITE" id="PS51698">
    <property type="entry name" value="U_BOX"/>
    <property type="match status" value="1"/>
</dbReference>
<evidence type="ECO:0000313" key="3">
    <source>
        <dbReference type="Proteomes" id="UP000734854"/>
    </source>
</evidence>
<dbReference type="Proteomes" id="UP000734854">
    <property type="component" value="Unassembled WGS sequence"/>
</dbReference>
<feature type="domain" description="U-box" evidence="1">
    <location>
        <begin position="6"/>
        <end position="81"/>
    </location>
</feature>
<reference evidence="2 3" key="1">
    <citation type="submission" date="2020-08" db="EMBL/GenBank/DDBJ databases">
        <title>Plant Genome Project.</title>
        <authorList>
            <person name="Zhang R.-G."/>
        </authorList>
    </citation>
    <scope>NUCLEOTIDE SEQUENCE [LARGE SCALE GENOMIC DNA]</scope>
    <source>
        <tissue evidence="2">Rhizome</tissue>
    </source>
</reference>
<dbReference type="Pfam" id="PF04564">
    <property type="entry name" value="U-box"/>
    <property type="match status" value="1"/>
</dbReference>
<dbReference type="InterPro" id="IPR003613">
    <property type="entry name" value="Ubox_domain"/>
</dbReference>
<dbReference type="GO" id="GO:0016567">
    <property type="term" value="P:protein ubiquitination"/>
    <property type="evidence" value="ECO:0007669"/>
    <property type="project" value="InterPro"/>
</dbReference>
<dbReference type="FunFam" id="3.30.40.10:FF:000809">
    <property type="entry name" value="RING-type E3 ubiquitin transferase"/>
    <property type="match status" value="1"/>
</dbReference>
<gene>
    <name evidence="2" type="ORF">ZIOFF_052715</name>
</gene>
<dbReference type="OrthoDB" id="10064100at2759"/>
<dbReference type="CDD" id="cd16664">
    <property type="entry name" value="RING-Ubox_PUB"/>
    <property type="match status" value="1"/>
</dbReference>
<dbReference type="EMBL" id="JACMSC010000014">
    <property type="protein sequence ID" value="KAG6491375.1"/>
    <property type="molecule type" value="Genomic_DNA"/>
</dbReference>
<protein>
    <recommendedName>
        <fullName evidence="1">U-box domain-containing protein</fullName>
    </recommendedName>
</protein>
<dbReference type="GO" id="GO:0004842">
    <property type="term" value="F:ubiquitin-protein transferase activity"/>
    <property type="evidence" value="ECO:0007669"/>
    <property type="project" value="InterPro"/>
</dbReference>
<dbReference type="PANTHER" id="PTHR23315:SF112">
    <property type="entry name" value="U-BOX DOMAIN-CONTAINING PROTEIN 8"/>
    <property type="match status" value="1"/>
</dbReference>
<dbReference type="SMART" id="SM00504">
    <property type="entry name" value="Ubox"/>
    <property type="match status" value="1"/>
</dbReference>
<organism evidence="2 3">
    <name type="scientific">Zingiber officinale</name>
    <name type="common">Ginger</name>
    <name type="synonym">Amomum zingiber</name>
    <dbReference type="NCBI Taxonomy" id="94328"/>
    <lineage>
        <taxon>Eukaryota</taxon>
        <taxon>Viridiplantae</taxon>
        <taxon>Streptophyta</taxon>
        <taxon>Embryophyta</taxon>
        <taxon>Tracheophyta</taxon>
        <taxon>Spermatophyta</taxon>
        <taxon>Magnoliopsida</taxon>
        <taxon>Liliopsida</taxon>
        <taxon>Zingiberales</taxon>
        <taxon>Zingiberaceae</taxon>
        <taxon>Zingiber</taxon>
    </lineage>
</organism>
<dbReference type="InterPro" id="IPR045210">
    <property type="entry name" value="RING-Ubox_PUB"/>
</dbReference>
<keyword evidence="3" id="KW-1185">Reference proteome</keyword>
<proteinExistence type="predicted"/>
<sequence>MEGEMEFPEDFRCPISLEVMTDPVILSSGHTFDRSSIQRWLDSGNLTCPVTNLPLPPSPSLIPNHALRRLISSFLARRPPPSADADSDDYYHHESCRLFTRLSFPSDFASLSGVLRLAQRGGAAARSLILDSGVVASVLLPHVAASDRPDLQDLALRVLLHLSLEGDDARLGLVAEGAIDPIVASLVSSSSSASLAATLLTSLAVVEVNKATIGAHPLAIPRLAALLLDGGARERRESATALYELCKFADNRRRTSIAGTVPQLLRLAREGSERAVRVLVLLSRCREGKDEMINAAGFAAAMTEAIRTGTLFTIEHALSLLNLVSSESKAVALEAIKEGILDLCSAFSGDLNQKTRKNAKQLIFTLQNARFQAFFP</sequence>